<dbReference type="EMBL" id="LAZR01039407">
    <property type="protein sequence ID" value="KKL17083.1"/>
    <property type="molecule type" value="Genomic_DNA"/>
</dbReference>
<protein>
    <submittedName>
        <fullName evidence="1">Uncharacterized protein</fullName>
    </submittedName>
</protein>
<sequence>MTSPASRGGQSFTSRIAMWSARHRKAVAIAWVLVVIAALAACSGIGANTDIDQAAPGESGEAADVFEERFGEEEDIAQEIIVFSHPSLTVDDPAYEDTVQELLRELEGLVAEDTLVIGGTTVVTDTRIVADTTSHYDIGAPREESPFVAENEAGGDVTFALVELEGELDEAMDNIDPVLDAVAEAGEASDGFEILIGGDASLNRQMSDIVDEDFA</sequence>
<dbReference type="AlphaFoldDB" id="A0A0F9DZ20"/>
<comment type="caution">
    <text evidence="1">The sequence shown here is derived from an EMBL/GenBank/DDBJ whole genome shotgun (WGS) entry which is preliminary data.</text>
</comment>
<gene>
    <name evidence="1" type="ORF">LCGC14_2489120</name>
</gene>
<reference evidence="1" key="1">
    <citation type="journal article" date="2015" name="Nature">
        <title>Complex archaea that bridge the gap between prokaryotes and eukaryotes.</title>
        <authorList>
            <person name="Spang A."/>
            <person name="Saw J.H."/>
            <person name="Jorgensen S.L."/>
            <person name="Zaremba-Niedzwiedzka K."/>
            <person name="Martijn J."/>
            <person name="Lind A.E."/>
            <person name="van Eijk R."/>
            <person name="Schleper C."/>
            <person name="Guy L."/>
            <person name="Ettema T.J."/>
        </authorList>
    </citation>
    <scope>NUCLEOTIDE SEQUENCE</scope>
</reference>
<accession>A0A0F9DZ20</accession>
<organism evidence="1">
    <name type="scientific">marine sediment metagenome</name>
    <dbReference type="NCBI Taxonomy" id="412755"/>
    <lineage>
        <taxon>unclassified sequences</taxon>
        <taxon>metagenomes</taxon>
        <taxon>ecological metagenomes</taxon>
    </lineage>
</organism>
<name>A0A0F9DZ20_9ZZZZ</name>
<proteinExistence type="predicted"/>
<feature type="non-terminal residue" evidence="1">
    <location>
        <position position="215"/>
    </location>
</feature>
<evidence type="ECO:0000313" key="1">
    <source>
        <dbReference type="EMBL" id="KKL17083.1"/>
    </source>
</evidence>